<keyword evidence="3" id="KW-1185">Reference proteome</keyword>
<dbReference type="VEuPathDB" id="VectorBase:AQUA002778"/>
<feature type="transmembrane region" description="Helical" evidence="1">
    <location>
        <begin position="17"/>
        <end position="40"/>
    </location>
</feature>
<dbReference type="EnsemblMetazoa" id="AQUA002778-RA">
    <property type="protein sequence ID" value="AQUA002778-PA"/>
    <property type="gene ID" value="AQUA002778"/>
</dbReference>
<evidence type="ECO:0000313" key="2">
    <source>
        <dbReference type="EnsemblMetazoa" id="AQUA002778-PA"/>
    </source>
</evidence>
<feature type="transmembrane region" description="Helical" evidence="1">
    <location>
        <begin position="52"/>
        <end position="74"/>
    </location>
</feature>
<keyword evidence="1" id="KW-0472">Membrane</keyword>
<organism evidence="2 3">
    <name type="scientific">Anopheles quadriannulatus</name>
    <name type="common">Mosquito</name>
    <dbReference type="NCBI Taxonomy" id="34691"/>
    <lineage>
        <taxon>Eukaryota</taxon>
        <taxon>Metazoa</taxon>
        <taxon>Ecdysozoa</taxon>
        <taxon>Arthropoda</taxon>
        <taxon>Hexapoda</taxon>
        <taxon>Insecta</taxon>
        <taxon>Pterygota</taxon>
        <taxon>Neoptera</taxon>
        <taxon>Endopterygota</taxon>
        <taxon>Diptera</taxon>
        <taxon>Nematocera</taxon>
        <taxon>Culicoidea</taxon>
        <taxon>Culicidae</taxon>
        <taxon>Anophelinae</taxon>
        <taxon>Anopheles</taxon>
    </lineage>
</organism>
<keyword evidence="1" id="KW-0812">Transmembrane</keyword>
<proteinExistence type="predicted"/>
<feature type="transmembrane region" description="Helical" evidence="1">
    <location>
        <begin position="81"/>
        <end position="102"/>
    </location>
</feature>
<evidence type="ECO:0000256" key="1">
    <source>
        <dbReference type="SAM" id="Phobius"/>
    </source>
</evidence>
<keyword evidence="1" id="KW-1133">Transmembrane helix</keyword>
<sequence>MGLPQYFNFTDNIRTHAMFVGVMLSRDAILTLIVSVAWFLEADNFPDDMKPSFKGSVFVVGIMNTLFALLYWIGYLKRKRWCITVFIGFISIAITIQSIGLVGAIVKLYLLTACTILTVLSINGYVLLVTLELRRTNFEPTKPQLANCV</sequence>
<accession>A0A182WZ14</accession>
<dbReference type="Proteomes" id="UP000076407">
    <property type="component" value="Unassembled WGS sequence"/>
</dbReference>
<feature type="transmembrane region" description="Helical" evidence="1">
    <location>
        <begin position="108"/>
        <end position="128"/>
    </location>
</feature>
<reference evidence="2" key="1">
    <citation type="submission" date="2020-05" db="UniProtKB">
        <authorList>
            <consortium name="EnsemblMetazoa"/>
        </authorList>
    </citation>
    <scope>IDENTIFICATION</scope>
    <source>
        <strain evidence="2">SANGQUA</strain>
    </source>
</reference>
<dbReference type="AlphaFoldDB" id="A0A182WZ14"/>
<name>A0A182WZ14_ANOQN</name>
<protein>
    <submittedName>
        <fullName evidence="2">Uncharacterized protein</fullName>
    </submittedName>
</protein>
<evidence type="ECO:0000313" key="3">
    <source>
        <dbReference type="Proteomes" id="UP000076407"/>
    </source>
</evidence>